<evidence type="ECO:0000313" key="7">
    <source>
        <dbReference type="Proteomes" id="UP000293852"/>
    </source>
</evidence>
<dbReference type="Pfam" id="PF00005">
    <property type="entry name" value="ABC_tran"/>
    <property type="match status" value="1"/>
</dbReference>
<dbReference type="Gene3D" id="3.40.50.300">
    <property type="entry name" value="P-loop containing nucleotide triphosphate hydrolases"/>
    <property type="match status" value="1"/>
</dbReference>
<dbReference type="InterPro" id="IPR017871">
    <property type="entry name" value="ABC_transporter-like_CS"/>
</dbReference>
<dbReference type="PROSITE" id="PS00211">
    <property type="entry name" value="ABC_TRANSPORTER_1"/>
    <property type="match status" value="1"/>
</dbReference>
<name>A0A4Q7M1K9_9MICO</name>
<dbReference type="PROSITE" id="PS50893">
    <property type="entry name" value="ABC_TRANSPORTER_2"/>
    <property type="match status" value="1"/>
</dbReference>
<comment type="caution">
    <text evidence="6">The sequence shown here is derived from an EMBL/GenBank/DDBJ whole genome shotgun (WGS) entry which is preliminary data.</text>
</comment>
<dbReference type="PANTHER" id="PTHR42794">
    <property type="entry name" value="HEMIN IMPORT ATP-BINDING PROTEIN HMUV"/>
    <property type="match status" value="1"/>
</dbReference>
<dbReference type="PANTHER" id="PTHR42794:SF2">
    <property type="entry name" value="ABC TRANSPORTER ATP-BINDING PROTEIN"/>
    <property type="match status" value="1"/>
</dbReference>
<keyword evidence="3 6" id="KW-0067">ATP-binding</keyword>
<dbReference type="AlphaFoldDB" id="A0A4Q7M1K9"/>
<dbReference type="InterPro" id="IPR027417">
    <property type="entry name" value="P-loop_NTPase"/>
</dbReference>
<dbReference type="InterPro" id="IPR003593">
    <property type="entry name" value="AAA+_ATPase"/>
</dbReference>
<evidence type="ECO:0000313" key="6">
    <source>
        <dbReference type="EMBL" id="RZS59789.1"/>
    </source>
</evidence>
<gene>
    <name evidence="6" type="ORF">EV386_0025</name>
</gene>
<proteinExistence type="predicted"/>
<sequence>MSLRIRDLHVSYGERRVLLGVDLDVPDGELTAVLGPNGSGKSTLAKVVARIARPSSGAVTVDGRDLHRLPRREHASLVAYVPQVSATPFDLTVRDMVMLGRTPHIGMRPRAQDHQIVERELERLRLRDLAARPMAELSGGQAQRVLVARALAQEPRVLILDEPTSALDLRYQVETLEVVRQVAADKSVAVLVVIHDLNHAAWFCGHSALLHEGRVLRAGRPAETFDAATLSQVYGLEIDVTHPAPGVVEVRPRSMSPSAARPAAADLEPVRASA</sequence>
<keyword evidence="7" id="KW-1185">Reference proteome</keyword>
<evidence type="ECO:0000259" key="5">
    <source>
        <dbReference type="PROSITE" id="PS50893"/>
    </source>
</evidence>
<dbReference type="GO" id="GO:0016887">
    <property type="term" value="F:ATP hydrolysis activity"/>
    <property type="evidence" value="ECO:0007669"/>
    <property type="project" value="InterPro"/>
</dbReference>
<accession>A0A4Q7M1K9</accession>
<feature type="region of interest" description="Disordered" evidence="4">
    <location>
        <begin position="252"/>
        <end position="274"/>
    </location>
</feature>
<dbReference type="CDD" id="cd03214">
    <property type="entry name" value="ABC_Iron-Siderophores_B12_Hemin"/>
    <property type="match status" value="1"/>
</dbReference>
<reference evidence="6 7" key="1">
    <citation type="submission" date="2019-02" db="EMBL/GenBank/DDBJ databases">
        <title>Sequencing the genomes of 1000 actinobacteria strains.</title>
        <authorList>
            <person name="Klenk H.-P."/>
        </authorList>
    </citation>
    <scope>NUCLEOTIDE SEQUENCE [LARGE SCALE GENOMIC DNA]</scope>
    <source>
        <strain evidence="6 7">DSM 16932</strain>
    </source>
</reference>
<dbReference type="RefSeq" id="WP_130411217.1">
    <property type="nucleotide sequence ID" value="NZ_SGWX01000001.1"/>
</dbReference>
<evidence type="ECO:0000256" key="1">
    <source>
        <dbReference type="ARBA" id="ARBA00022448"/>
    </source>
</evidence>
<organism evidence="6 7">
    <name type="scientific">Xylanimonas ulmi</name>
    <dbReference type="NCBI Taxonomy" id="228973"/>
    <lineage>
        <taxon>Bacteria</taxon>
        <taxon>Bacillati</taxon>
        <taxon>Actinomycetota</taxon>
        <taxon>Actinomycetes</taxon>
        <taxon>Micrococcales</taxon>
        <taxon>Promicromonosporaceae</taxon>
        <taxon>Xylanimonas</taxon>
    </lineage>
</organism>
<evidence type="ECO:0000256" key="4">
    <source>
        <dbReference type="SAM" id="MobiDB-lite"/>
    </source>
</evidence>
<feature type="compositionally biased region" description="Low complexity" evidence="4">
    <location>
        <begin position="253"/>
        <end position="265"/>
    </location>
</feature>
<evidence type="ECO:0000256" key="3">
    <source>
        <dbReference type="ARBA" id="ARBA00022840"/>
    </source>
</evidence>
<dbReference type="FunFam" id="3.40.50.300:FF:000134">
    <property type="entry name" value="Iron-enterobactin ABC transporter ATP-binding protein"/>
    <property type="match status" value="1"/>
</dbReference>
<keyword evidence="2" id="KW-0547">Nucleotide-binding</keyword>
<dbReference type="Proteomes" id="UP000293852">
    <property type="component" value="Unassembled WGS sequence"/>
</dbReference>
<feature type="domain" description="ABC transporter" evidence="5">
    <location>
        <begin position="3"/>
        <end position="237"/>
    </location>
</feature>
<evidence type="ECO:0000256" key="2">
    <source>
        <dbReference type="ARBA" id="ARBA00022741"/>
    </source>
</evidence>
<dbReference type="SMART" id="SM00382">
    <property type="entry name" value="AAA"/>
    <property type="match status" value="1"/>
</dbReference>
<dbReference type="EMBL" id="SGWX01000001">
    <property type="protein sequence ID" value="RZS59789.1"/>
    <property type="molecule type" value="Genomic_DNA"/>
</dbReference>
<dbReference type="InterPro" id="IPR003439">
    <property type="entry name" value="ABC_transporter-like_ATP-bd"/>
</dbReference>
<dbReference type="SUPFAM" id="SSF52540">
    <property type="entry name" value="P-loop containing nucleoside triphosphate hydrolases"/>
    <property type="match status" value="1"/>
</dbReference>
<dbReference type="OrthoDB" id="5296765at2"/>
<keyword evidence="1" id="KW-0813">Transport</keyword>
<dbReference type="GO" id="GO:0005524">
    <property type="term" value="F:ATP binding"/>
    <property type="evidence" value="ECO:0007669"/>
    <property type="project" value="UniProtKB-KW"/>
</dbReference>
<protein>
    <submittedName>
        <fullName evidence="6">Iron complex transport system ATP-binding protein</fullName>
    </submittedName>
</protein>